<evidence type="ECO:0000256" key="5">
    <source>
        <dbReference type="ARBA" id="ARBA00023136"/>
    </source>
</evidence>
<dbReference type="EMBL" id="JAENHN010000050">
    <property type="protein sequence ID" value="MBK1812681.1"/>
    <property type="molecule type" value="Genomic_DNA"/>
</dbReference>
<sequence length="431" mass="49713">MLNIKYAFNSLKEKKLFTILTIIQLIVSFMCLYGSLYYYNEEKTKSDKILSLIGNKDIYYFKDMNESLWNYSSNKNKDRVKLEDFVGYMENSKDFNFIYNNDYNVSLKTFPGSNNIIRSDFSKVENNTNFIDVNSLILNYNYNKLFPLLVDSGRYFEAKDFNLDYSKDTLPVLLGSKFKKYFSLGDETQIMYGSKIITTIKVIGFLKDDQYYIGNDSSMEGIKYLSNYIIIPKFKMAKELSANDDNLYADYRFYLSSNLYGSTLVINNQNSTNKQNILNDLNKRLQEIGLSVKCAPLSEEFKNSVSLYKNIRNIFTGLFVIIFVFCTIGIVSNFLYTISRKNKEFAVHLLSGASNKDIAIRILLEVSMLITLSTILSIDLISIFGKLLNINFNNSSAIKLIILNSLLIIIISIIPMNKVRKLELSLLMKED</sequence>
<keyword evidence="4 7" id="KW-1133">Transmembrane helix</keyword>
<evidence type="ECO:0000313" key="10">
    <source>
        <dbReference type="Proteomes" id="UP000596739"/>
    </source>
</evidence>
<keyword evidence="2" id="KW-1003">Cell membrane</keyword>
<dbReference type="InterPro" id="IPR003838">
    <property type="entry name" value="ABC3_permease_C"/>
</dbReference>
<feature type="transmembrane region" description="Helical" evidence="7">
    <location>
        <begin position="358"/>
        <end position="384"/>
    </location>
</feature>
<comment type="subcellular location">
    <subcellularLocation>
        <location evidence="1">Cell membrane</location>
        <topology evidence="1">Multi-pass membrane protein</topology>
    </subcellularLocation>
</comment>
<dbReference type="PANTHER" id="PTHR30572:SF4">
    <property type="entry name" value="ABC TRANSPORTER PERMEASE YTRF"/>
    <property type="match status" value="1"/>
</dbReference>
<dbReference type="Pfam" id="PF02687">
    <property type="entry name" value="FtsX"/>
    <property type="match status" value="1"/>
</dbReference>
<reference evidence="10" key="1">
    <citation type="submission" date="2021-01" db="EMBL/GenBank/DDBJ databases">
        <title>Genome public.</title>
        <authorList>
            <person name="Liu C."/>
            <person name="Sun Q."/>
        </authorList>
    </citation>
    <scope>NUCLEOTIDE SEQUENCE [LARGE SCALE GENOMIC DNA]</scope>
    <source>
        <strain evidence="10">YIM B02505</strain>
    </source>
</reference>
<evidence type="ECO:0000259" key="8">
    <source>
        <dbReference type="Pfam" id="PF02687"/>
    </source>
</evidence>
<dbReference type="PANTHER" id="PTHR30572">
    <property type="entry name" value="MEMBRANE COMPONENT OF TRANSPORTER-RELATED"/>
    <property type="match status" value="1"/>
</dbReference>
<feature type="transmembrane region" description="Helical" evidence="7">
    <location>
        <begin position="396"/>
        <end position="414"/>
    </location>
</feature>
<organism evidence="9 10">
    <name type="scientific">Clostridium yunnanense</name>
    <dbReference type="NCBI Taxonomy" id="2800325"/>
    <lineage>
        <taxon>Bacteria</taxon>
        <taxon>Bacillati</taxon>
        <taxon>Bacillota</taxon>
        <taxon>Clostridia</taxon>
        <taxon>Eubacteriales</taxon>
        <taxon>Clostridiaceae</taxon>
        <taxon>Clostridium</taxon>
    </lineage>
</organism>
<accession>A0ABS1ETF6</accession>
<evidence type="ECO:0000256" key="4">
    <source>
        <dbReference type="ARBA" id="ARBA00022989"/>
    </source>
</evidence>
<feature type="transmembrane region" description="Helical" evidence="7">
    <location>
        <begin position="16"/>
        <end position="39"/>
    </location>
</feature>
<keyword evidence="10" id="KW-1185">Reference proteome</keyword>
<feature type="domain" description="ABC3 transporter permease C-terminal" evidence="8">
    <location>
        <begin position="318"/>
        <end position="422"/>
    </location>
</feature>
<keyword evidence="3 7" id="KW-0812">Transmembrane</keyword>
<feature type="transmembrane region" description="Helical" evidence="7">
    <location>
        <begin position="314"/>
        <end position="338"/>
    </location>
</feature>
<proteinExistence type="inferred from homology"/>
<evidence type="ECO:0000256" key="2">
    <source>
        <dbReference type="ARBA" id="ARBA00022475"/>
    </source>
</evidence>
<name>A0ABS1ETF6_9CLOT</name>
<evidence type="ECO:0000256" key="7">
    <source>
        <dbReference type="SAM" id="Phobius"/>
    </source>
</evidence>
<evidence type="ECO:0000313" key="9">
    <source>
        <dbReference type="EMBL" id="MBK1812681.1"/>
    </source>
</evidence>
<dbReference type="RefSeq" id="WP_200272120.1">
    <property type="nucleotide sequence ID" value="NZ_JAENHN010000050.1"/>
</dbReference>
<comment type="similarity">
    <text evidence="6">Belongs to the ABC-4 integral membrane protein family.</text>
</comment>
<dbReference type="InterPro" id="IPR050250">
    <property type="entry name" value="Macrolide_Exporter_MacB"/>
</dbReference>
<comment type="caution">
    <text evidence="9">The sequence shown here is derived from an EMBL/GenBank/DDBJ whole genome shotgun (WGS) entry which is preliminary data.</text>
</comment>
<evidence type="ECO:0000256" key="1">
    <source>
        <dbReference type="ARBA" id="ARBA00004651"/>
    </source>
</evidence>
<dbReference type="Proteomes" id="UP000596739">
    <property type="component" value="Unassembled WGS sequence"/>
</dbReference>
<evidence type="ECO:0000256" key="6">
    <source>
        <dbReference type="ARBA" id="ARBA00038076"/>
    </source>
</evidence>
<keyword evidence="5 7" id="KW-0472">Membrane</keyword>
<protein>
    <submittedName>
        <fullName evidence="9">ABC transporter permease</fullName>
    </submittedName>
</protein>
<gene>
    <name evidence="9" type="ORF">JHL18_18840</name>
</gene>
<evidence type="ECO:0000256" key="3">
    <source>
        <dbReference type="ARBA" id="ARBA00022692"/>
    </source>
</evidence>